<dbReference type="InterPro" id="IPR000261">
    <property type="entry name" value="EH_dom"/>
</dbReference>
<dbReference type="CDD" id="cd22928">
    <property type="entry name" value="HFD_POLE3_DPB4"/>
    <property type="match status" value="1"/>
</dbReference>
<evidence type="ECO:0000256" key="3">
    <source>
        <dbReference type="ARBA" id="ARBA00023242"/>
    </source>
</evidence>
<feature type="compositionally biased region" description="Basic residues" evidence="5">
    <location>
        <begin position="719"/>
        <end position="729"/>
    </location>
</feature>
<dbReference type="GO" id="GO:0005509">
    <property type="term" value="F:calcium ion binding"/>
    <property type="evidence" value="ECO:0007669"/>
    <property type="project" value="InterPro"/>
</dbReference>
<dbReference type="SMART" id="SM00027">
    <property type="entry name" value="EH"/>
    <property type="match status" value="1"/>
</dbReference>
<reference evidence="8" key="2">
    <citation type="submission" date="2014-05" db="EMBL/GenBank/DDBJ databases">
        <title>The genome and life-stage specific transcriptomes of Globodera pallida elucidate key aspects of plant parasitism by a cyst nematode.</title>
        <authorList>
            <person name="Cotton J.A."/>
            <person name="Lilley C.J."/>
            <person name="Jones L.M."/>
            <person name="Kikuchi T."/>
            <person name="Reid A.J."/>
            <person name="Thorpe P."/>
            <person name="Tsai I.J."/>
            <person name="Beasley H."/>
            <person name="Blok V."/>
            <person name="Cock P.J.A."/>
            <person name="Van den Akker S.E."/>
            <person name="Holroyd N."/>
            <person name="Hunt M."/>
            <person name="Mantelin S."/>
            <person name="Naghra H."/>
            <person name="Pain A."/>
            <person name="Palomares-Rius J.E."/>
            <person name="Zarowiecki M."/>
            <person name="Berriman M."/>
            <person name="Jones J.T."/>
            <person name="Urwin P.E."/>
        </authorList>
    </citation>
    <scope>NUCLEOTIDE SEQUENCE [LARGE SCALE GENOMIC DNA]</scope>
    <source>
        <strain evidence="8">Lindley</strain>
    </source>
</reference>
<comment type="subcellular location">
    <subcellularLocation>
        <location evidence="1">Nucleus</location>
    </subcellularLocation>
</comment>
<dbReference type="InterPro" id="IPR011992">
    <property type="entry name" value="EF-hand-dom_pair"/>
</dbReference>
<feature type="region of interest" description="Disordered" evidence="5">
    <location>
        <begin position="93"/>
        <end position="295"/>
    </location>
</feature>
<protein>
    <recommendedName>
        <fullName evidence="4">DNA polymerase epsilon subunit 3</fullName>
    </recommendedName>
</protein>
<dbReference type="PROSITE" id="PS50031">
    <property type="entry name" value="EH"/>
    <property type="match status" value="1"/>
</dbReference>
<evidence type="ECO:0000256" key="2">
    <source>
        <dbReference type="ARBA" id="ARBA00022837"/>
    </source>
</evidence>
<feature type="domain" description="EF-hand" evidence="7">
    <location>
        <begin position="375"/>
        <end position="410"/>
    </location>
</feature>
<dbReference type="SUPFAM" id="SSF47473">
    <property type="entry name" value="EF-hand"/>
    <property type="match status" value="1"/>
</dbReference>
<dbReference type="GO" id="GO:0046982">
    <property type="term" value="F:protein heterodimerization activity"/>
    <property type="evidence" value="ECO:0007669"/>
    <property type="project" value="InterPro"/>
</dbReference>
<organism evidence="8 9">
    <name type="scientific">Globodera pallida</name>
    <name type="common">Potato cyst nematode worm</name>
    <name type="synonym">Heterodera pallida</name>
    <dbReference type="NCBI Taxonomy" id="36090"/>
    <lineage>
        <taxon>Eukaryota</taxon>
        <taxon>Metazoa</taxon>
        <taxon>Ecdysozoa</taxon>
        <taxon>Nematoda</taxon>
        <taxon>Chromadorea</taxon>
        <taxon>Rhabditida</taxon>
        <taxon>Tylenchina</taxon>
        <taxon>Tylenchomorpha</taxon>
        <taxon>Tylenchoidea</taxon>
        <taxon>Heteroderidae</taxon>
        <taxon>Heteroderinae</taxon>
        <taxon>Globodera</taxon>
    </lineage>
</organism>
<dbReference type="InterPro" id="IPR003958">
    <property type="entry name" value="CBFA_NFYB_domain"/>
</dbReference>
<feature type="compositionally biased region" description="Basic and acidic residues" evidence="5">
    <location>
        <begin position="200"/>
        <end position="213"/>
    </location>
</feature>
<dbReference type="GO" id="GO:0031490">
    <property type="term" value="F:chromatin DNA binding"/>
    <property type="evidence" value="ECO:0007669"/>
    <property type="project" value="TreeGrafter"/>
</dbReference>
<dbReference type="PANTHER" id="PTHR46172:SF1">
    <property type="entry name" value="DNA POLYMERASE EPSILON SUBUNIT 3"/>
    <property type="match status" value="1"/>
</dbReference>
<keyword evidence="3" id="KW-0539">Nucleus</keyword>
<name>A0A183BUR2_GLOPA</name>
<accession>A0A183BUR2</accession>
<dbReference type="GO" id="GO:0008623">
    <property type="term" value="C:CHRAC"/>
    <property type="evidence" value="ECO:0007669"/>
    <property type="project" value="TreeGrafter"/>
</dbReference>
<dbReference type="InterPro" id="IPR051377">
    <property type="entry name" value="DNA_Pol-Epsilon_Subunit"/>
</dbReference>
<feature type="compositionally biased region" description="Polar residues" evidence="5">
    <location>
        <begin position="623"/>
        <end position="643"/>
    </location>
</feature>
<reference evidence="9" key="3">
    <citation type="submission" date="2016-06" db="UniProtKB">
        <authorList>
            <consortium name="WormBaseParasite"/>
        </authorList>
    </citation>
    <scope>IDENTIFICATION</scope>
</reference>
<dbReference type="PROSITE" id="PS00018">
    <property type="entry name" value="EF_HAND_1"/>
    <property type="match status" value="1"/>
</dbReference>
<dbReference type="Proteomes" id="UP000050741">
    <property type="component" value="Unassembled WGS sequence"/>
</dbReference>
<evidence type="ECO:0000256" key="5">
    <source>
        <dbReference type="SAM" id="MobiDB-lite"/>
    </source>
</evidence>
<dbReference type="Gene3D" id="1.10.20.10">
    <property type="entry name" value="Histone, subunit A"/>
    <property type="match status" value="1"/>
</dbReference>
<dbReference type="Pfam" id="PF12763">
    <property type="entry name" value="EH"/>
    <property type="match status" value="1"/>
</dbReference>
<feature type="compositionally biased region" description="Basic and acidic residues" evidence="5">
    <location>
        <begin position="94"/>
        <end position="148"/>
    </location>
</feature>
<dbReference type="WBParaSite" id="GPLIN_000434800">
    <property type="protein sequence ID" value="GPLIN_000434800"/>
    <property type="gene ID" value="GPLIN_000434800"/>
</dbReference>
<dbReference type="Gene3D" id="1.10.238.10">
    <property type="entry name" value="EF-hand"/>
    <property type="match status" value="1"/>
</dbReference>
<dbReference type="SMART" id="SM00054">
    <property type="entry name" value="EFh"/>
    <property type="match status" value="1"/>
</dbReference>
<evidence type="ECO:0000313" key="9">
    <source>
        <dbReference type="WBParaSite" id="GPLIN_000434800"/>
    </source>
</evidence>
<dbReference type="AlphaFoldDB" id="A0A183BUR2"/>
<evidence type="ECO:0000256" key="1">
    <source>
        <dbReference type="ARBA" id="ARBA00004123"/>
    </source>
</evidence>
<dbReference type="GO" id="GO:0006974">
    <property type="term" value="P:DNA damage response"/>
    <property type="evidence" value="ECO:0007669"/>
    <property type="project" value="TreeGrafter"/>
</dbReference>
<dbReference type="CDD" id="cd00052">
    <property type="entry name" value="EH"/>
    <property type="match status" value="1"/>
</dbReference>
<dbReference type="Pfam" id="PF00808">
    <property type="entry name" value="CBFD_NFYB_HMF"/>
    <property type="match status" value="1"/>
</dbReference>
<feature type="compositionally biased region" description="Polar residues" evidence="5">
    <location>
        <begin position="276"/>
        <end position="287"/>
    </location>
</feature>
<dbReference type="GO" id="GO:0031507">
    <property type="term" value="P:heterochromatin formation"/>
    <property type="evidence" value="ECO:0007669"/>
    <property type="project" value="TreeGrafter"/>
</dbReference>
<dbReference type="InterPro" id="IPR018247">
    <property type="entry name" value="EF_Hand_1_Ca_BS"/>
</dbReference>
<evidence type="ECO:0000256" key="4">
    <source>
        <dbReference type="ARBA" id="ARBA00039793"/>
    </source>
</evidence>
<dbReference type="PANTHER" id="PTHR46172">
    <property type="entry name" value="DNA POLYMERASE EPSILON SUBUNIT 3"/>
    <property type="match status" value="1"/>
</dbReference>
<proteinExistence type="predicted"/>
<dbReference type="GO" id="GO:0008622">
    <property type="term" value="C:epsilon DNA polymerase complex"/>
    <property type="evidence" value="ECO:0007669"/>
    <property type="project" value="TreeGrafter"/>
</dbReference>
<evidence type="ECO:0000259" key="7">
    <source>
        <dbReference type="PROSITE" id="PS50222"/>
    </source>
</evidence>
<reference evidence="8" key="1">
    <citation type="submission" date="2013-12" db="EMBL/GenBank/DDBJ databases">
        <authorList>
            <person name="Aslett M."/>
        </authorList>
    </citation>
    <scope>NUCLEOTIDE SEQUENCE [LARGE SCALE GENOMIC DNA]</scope>
    <source>
        <strain evidence="8">Lindley</strain>
    </source>
</reference>
<evidence type="ECO:0000313" key="8">
    <source>
        <dbReference type="Proteomes" id="UP000050741"/>
    </source>
</evidence>
<feature type="region of interest" description="Disordered" evidence="5">
    <location>
        <begin position="707"/>
        <end position="729"/>
    </location>
</feature>
<feature type="region of interest" description="Disordered" evidence="5">
    <location>
        <begin position="622"/>
        <end position="643"/>
    </location>
</feature>
<keyword evidence="2" id="KW-0106">Calcium</keyword>
<dbReference type="InterPro" id="IPR009072">
    <property type="entry name" value="Histone-fold"/>
</dbReference>
<feature type="domain" description="EH" evidence="6">
    <location>
        <begin position="369"/>
        <end position="432"/>
    </location>
</feature>
<dbReference type="SUPFAM" id="SSF47113">
    <property type="entry name" value="Histone-fold"/>
    <property type="match status" value="1"/>
</dbReference>
<dbReference type="GO" id="GO:0006272">
    <property type="term" value="P:leading strand elongation"/>
    <property type="evidence" value="ECO:0007669"/>
    <property type="project" value="TreeGrafter"/>
</dbReference>
<dbReference type="PROSITE" id="PS50222">
    <property type="entry name" value="EF_HAND_2"/>
    <property type="match status" value="1"/>
</dbReference>
<dbReference type="InterPro" id="IPR002048">
    <property type="entry name" value="EF_hand_dom"/>
</dbReference>
<keyword evidence="8" id="KW-1185">Reference proteome</keyword>
<sequence length="729" mass="79925">MEVNPADLNFPKAVIARIIKEALPEGVTVSKEAKNAIARSAAIFILHATSLANDNAQSKKRKNLTADDILYAIHQLECDELEKPVKEALALFSQKKDQRQQHRREKRAENAVKNREKKQIERGEKGESEEIGREYRHDKAIMATHDFESGSGEQASSTADEIESSSRRSTTDDFGGDSDDGGGLTDTDSNDENELSKNSTLKERTIMATHDFESGSGEQASSTADEIESSSRRSTTDDFGGDSDDGGGLTDTDSNDENELSKNSTLKERRKYADTNLLSAKTNTQSDNETKNLLDDVGEDVDDDFLNLQEMNSQSNLNGMLELDEKLFALSDEQLNYYTGCFLYLLQKSQGSASFQGALQGTDSVVLDFFRKSSLDDLTLSKIWSLCDVNEDGFLNLAEFVSAMHLIVLHIKGSVPIPSRLPPSARPAETPTRTLVHFEEGFACATSNHSLSNSSTKITAECVSSNSGNSQLLVSNEIGGSQNGGKPVVDNCSSFGKQTTNGKQHSLSDDHLNTQRGTAIAKFSDVPPLLVDGHPTALDAATSSHILPEFARLFLATTRGPPPLPPHRDYNCTAGSGGTKGHGRSVSLDLKTFSTLSSDFGFQPKPARDELDCSTAEEERLLSENTTRLTSDKSTQANCSTSTLGTQTTLDCWEETLPMCVKSEELDTKTKAKEHCKMLQMINEQLEEERTKLKQIRLQVQLRINEAERKTDELIQKSANKKANKPTPL</sequence>
<evidence type="ECO:0000259" key="6">
    <source>
        <dbReference type="PROSITE" id="PS50031"/>
    </source>
</evidence>